<feature type="domain" description="FAD-binding" evidence="8">
    <location>
        <begin position="4"/>
        <end position="350"/>
    </location>
</feature>
<evidence type="ECO:0000256" key="4">
    <source>
        <dbReference type="ARBA" id="ARBA00022630"/>
    </source>
</evidence>
<sequence>MLNKYDVAIIGGGVTGMTLAHTLAHNDMHVILVIDNADCTLQQTQIKHEKRNDRAFALSHNVISFLLKNKLLDECDISKEKRIDDILVIDEDEKELVSISKADNAGNSIGYMISESKLRTTIADKLKTTLHNVELLFVTSIDELHVDEGEVLIHCTSDGKKIECKAKLLVAADGKDSFVRKYFNIASYERSYMQTAMCFNINHPYSIKNTAIEKFSANSTIALLPYSSPYESSVVLILKNQSAEKISTISNSALEKILTLELRNLCGNVEITSEIQSYQLMEKRMQKLYHTRTAFVGDAGHVIHPLAGLGLNLGLHDVISLSELILRYNSVQIDIGAMTLLEQYHCDRKLQINSVSLMTNAMHYIGVQSNSKFIRNMIKIGMNAFNCMNPLKRKIMQNI</sequence>
<evidence type="ECO:0000256" key="6">
    <source>
        <dbReference type="ARBA" id="ARBA00023002"/>
    </source>
</evidence>
<dbReference type="Gene3D" id="3.50.50.60">
    <property type="entry name" value="FAD/NAD(P)-binding domain"/>
    <property type="match status" value="2"/>
</dbReference>
<keyword evidence="7" id="KW-0503">Monooxygenase</keyword>
<comment type="pathway">
    <text evidence="2">Cofactor biosynthesis; ubiquinone biosynthesis.</text>
</comment>
<proteinExistence type="inferred from homology"/>
<evidence type="ECO:0000256" key="5">
    <source>
        <dbReference type="ARBA" id="ARBA00022827"/>
    </source>
</evidence>
<dbReference type="EMBL" id="CP025989">
    <property type="protein sequence ID" value="AWD32911.1"/>
    <property type="molecule type" value="Genomic_DNA"/>
</dbReference>
<keyword evidence="4" id="KW-0285">Flavoprotein</keyword>
<dbReference type="InterPro" id="IPR002938">
    <property type="entry name" value="FAD-bd"/>
</dbReference>
<accession>A0A2U8BRE5</accession>
<dbReference type="GO" id="GO:0004497">
    <property type="term" value="F:monooxygenase activity"/>
    <property type="evidence" value="ECO:0007669"/>
    <property type="project" value="UniProtKB-KW"/>
</dbReference>
<dbReference type="PANTHER" id="PTHR43876">
    <property type="entry name" value="UBIQUINONE BIOSYNTHESIS MONOOXYGENASE COQ6, MITOCHONDRIAL"/>
    <property type="match status" value="1"/>
</dbReference>
<comment type="similarity">
    <text evidence="3">Belongs to the UbiH/COQ6 family.</text>
</comment>
<dbReference type="InterPro" id="IPR051205">
    <property type="entry name" value="UbiH/COQ6_monooxygenase"/>
</dbReference>
<evidence type="ECO:0000313" key="9">
    <source>
        <dbReference type="EMBL" id="AWD32911.1"/>
    </source>
</evidence>
<dbReference type="KEGG" id="fso:Fsol_00102"/>
<dbReference type="GO" id="GO:0016705">
    <property type="term" value="F:oxidoreductase activity, acting on paired donors, with incorporation or reduction of molecular oxygen"/>
    <property type="evidence" value="ECO:0007669"/>
    <property type="project" value="InterPro"/>
</dbReference>
<evidence type="ECO:0000259" key="8">
    <source>
        <dbReference type="Pfam" id="PF01494"/>
    </source>
</evidence>
<dbReference type="InterPro" id="IPR036188">
    <property type="entry name" value="FAD/NAD-bd_sf"/>
</dbReference>
<dbReference type="PANTHER" id="PTHR43876:SF7">
    <property type="entry name" value="UBIQUINONE BIOSYNTHESIS MONOOXYGENASE COQ6, MITOCHONDRIAL"/>
    <property type="match status" value="1"/>
</dbReference>
<keyword evidence="6" id="KW-0560">Oxidoreductase</keyword>
<protein>
    <submittedName>
        <fullName evidence="9">2-octaprenylphenol hydroxylase</fullName>
    </submittedName>
</protein>
<dbReference type="RefSeq" id="WP_108672959.1">
    <property type="nucleotide sequence ID" value="NZ_CP025989.1"/>
</dbReference>
<dbReference type="OrthoDB" id="9796623at2"/>
<keyword evidence="10" id="KW-1185">Reference proteome</keyword>
<gene>
    <name evidence="9" type="ORF">Fsol_00102</name>
</gene>
<keyword evidence="5" id="KW-0274">FAD</keyword>
<dbReference type="UniPathway" id="UPA00232"/>
<dbReference type="Proteomes" id="UP000244519">
    <property type="component" value="Chromosome"/>
</dbReference>
<evidence type="ECO:0000256" key="1">
    <source>
        <dbReference type="ARBA" id="ARBA00001974"/>
    </source>
</evidence>
<evidence type="ECO:0000256" key="7">
    <source>
        <dbReference type="ARBA" id="ARBA00023033"/>
    </source>
</evidence>
<dbReference type="SUPFAM" id="SSF51905">
    <property type="entry name" value="FAD/NAD(P)-binding domain"/>
    <property type="match status" value="1"/>
</dbReference>
<dbReference type="GO" id="GO:0006744">
    <property type="term" value="P:ubiquinone biosynthetic process"/>
    <property type="evidence" value="ECO:0007669"/>
    <property type="project" value="UniProtKB-UniPathway"/>
</dbReference>
<evidence type="ECO:0000256" key="2">
    <source>
        <dbReference type="ARBA" id="ARBA00004749"/>
    </source>
</evidence>
<reference evidence="9 10" key="1">
    <citation type="journal article" date="2018" name="Genome Biol. Evol.">
        <title>The Genome Sequence of "Candidatus Fokinia solitaria": Insights on Reductive Evolution in Rickettsiales.</title>
        <authorList>
            <person name="Floriano A.M."/>
            <person name="Castelli M."/>
            <person name="Krenek S."/>
            <person name="Berendonk T.U."/>
            <person name="Bazzocchi C."/>
            <person name="Petroni G."/>
            <person name="Sassera D."/>
        </authorList>
    </citation>
    <scope>NUCLEOTIDE SEQUENCE [LARGE SCALE GENOMIC DNA]</scope>
    <source>
        <strain evidence="9">Rio ETE_ALG 3VII</strain>
    </source>
</reference>
<dbReference type="PRINTS" id="PR00420">
    <property type="entry name" value="RNGMNOXGNASE"/>
</dbReference>
<evidence type="ECO:0000256" key="3">
    <source>
        <dbReference type="ARBA" id="ARBA00005349"/>
    </source>
</evidence>
<name>A0A2U8BRE5_9RICK</name>
<dbReference type="AlphaFoldDB" id="A0A2U8BRE5"/>
<comment type="cofactor">
    <cofactor evidence="1">
        <name>FAD</name>
        <dbReference type="ChEBI" id="CHEBI:57692"/>
    </cofactor>
</comment>
<dbReference type="Pfam" id="PF01494">
    <property type="entry name" value="FAD_binding_3"/>
    <property type="match status" value="1"/>
</dbReference>
<evidence type="ECO:0000313" key="10">
    <source>
        <dbReference type="Proteomes" id="UP000244519"/>
    </source>
</evidence>
<dbReference type="GO" id="GO:0071949">
    <property type="term" value="F:FAD binding"/>
    <property type="evidence" value="ECO:0007669"/>
    <property type="project" value="InterPro"/>
</dbReference>
<dbReference type="InterPro" id="IPR010971">
    <property type="entry name" value="UbiH/COQ6"/>
</dbReference>
<organism evidence="9 10">
    <name type="scientific">Candidatus Fokinia solitaria</name>
    <dbReference type="NCBI Taxonomy" id="1802984"/>
    <lineage>
        <taxon>Bacteria</taxon>
        <taxon>Pseudomonadati</taxon>
        <taxon>Pseudomonadota</taxon>
        <taxon>Alphaproteobacteria</taxon>
        <taxon>Rickettsiales</taxon>
        <taxon>Candidatus Midichloriaceae</taxon>
        <taxon>Candidatus Fokinia</taxon>
    </lineage>
</organism>
<dbReference type="NCBIfam" id="TIGR01988">
    <property type="entry name" value="Ubi-OHases"/>
    <property type="match status" value="1"/>
</dbReference>